<proteinExistence type="predicted"/>
<dbReference type="EMBL" id="MK552140">
    <property type="protein sequence ID" value="QBX06623.1"/>
    <property type="molecule type" value="Genomic_DNA"/>
</dbReference>
<feature type="compositionally biased region" description="Basic residues" evidence="1">
    <location>
        <begin position="129"/>
        <end position="140"/>
    </location>
</feature>
<dbReference type="Proteomes" id="UP000296455">
    <property type="component" value="Segment"/>
</dbReference>
<name>A0A4D5ZC75_9CAUD</name>
<protein>
    <submittedName>
        <fullName evidence="2">Uncharacterized protein</fullName>
    </submittedName>
</protein>
<keyword evidence="3" id="KW-1185">Reference proteome</keyword>
<sequence>MKQLNTQRRFECLTTEGTWVSVHWEQLEPGDMIRLLPAVGITEDVPPTDVFVVMDTPTVNVRSVNEIRAEQAAAAQREALANTEGVDATQAAQSDVNTAVDAVNAVKEAAREAVKAKKTPSPKVPAPARKPRTRKVATPK</sequence>
<feature type="region of interest" description="Disordered" evidence="1">
    <location>
        <begin position="111"/>
        <end position="140"/>
    </location>
</feature>
<gene>
    <name evidence="2" type="ORF">BcepSaruman_210</name>
</gene>
<organism evidence="2 3">
    <name type="scientific">Burkholderia phage BcepSaruman</name>
    <dbReference type="NCBI Taxonomy" id="2530032"/>
    <lineage>
        <taxon>Viruses</taxon>
        <taxon>Duplodnaviria</taxon>
        <taxon>Heunggongvirae</taxon>
        <taxon>Uroviricota</taxon>
        <taxon>Caudoviricetes</taxon>
        <taxon>Sarumanvirus</taxon>
        <taxon>Sarumanvirus bcepsaruman</taxon>
    </lineage>
</organism>
<evidence type="ECO:0000313" key="3">
    <source>
        <dbReference type="Proteomes" id="UP000296455"/>
    </source>
</evidence>
<evidence type="ECO:0000313" key="2">
    <source>
        <dbReference type="EMBL" id="QBX06623.1"/>
    </source>
</evidence>
<reference evidence="2 3" key="1">
    <citation type="submission" date="2019-02" db="EMBL/GenBank/DDBJ databases">
        <title>Complete genome sequence of Burkholderia cenocepacia phage BcepSaruman.</title>
        <authorList>
            <person name="Park K."/>
            <person name="Liu M."/>
            <person name="Gill J."/>
        </authorList>
    </citation>
    <scope>NUCLEOTIDE SEQUENCE [LARGE SCALE GENOMIC DNA]</scope>
</reference>
<evidence type="ECO:0000256" key="1">
    <source>
        <dbReference type="SAM" id="MobiDB-lite"/>
    </source>
</evidence>
<accession>A0A4D5ZC75</accession>